<evidence type="ECO:0000313" key="1">
    <source>
        <dbReference type="EMBL" id="CDW40025.1"/>
    </source>
</evidence>
<sequence>MIHDNIIAVHLCTEASELRKKIYIVAVRYLKTTKEDSHPPKDKEINCQIPYSKYCALNYGHNYSDDATVNPYLCDVCEKIYAQHL</sequence>
<reference evidence="1" key="1">
    <citation type="submission" date="2014-05" db="EMBL/GenBank/DDBJ databases">
        <authorList>
            <person name="Chronopoulou M."/>
        </authorList>
    </citation>
    <scope>NUCLEOTIDE SEQUENCE</scope>
    <source>
        <tissue evidence="1">Whole organism</tissue>
    </source>
</reference>
<proteinExistence type="predicted"/>
<dbReference type="EMBL" id="HACA01022664">
    <property type="protein sequence ID" value="CDW40025.1"/>
    <property type="molecule type" value="Transcribed_RNA"/>
</dbReference>
<organism evidence="1">
    <name type="scientific">Lepeophtheirus salmonis</name>
    <name type="common">Salmon louse</name>
    <name type="synonym">Caligus salmonis</name>
    <dbReference type="NCBI Taxonomy" id="72036"/>
    <lineage>
        <taxon>Eukaryota</taxon>
        <taxon>Metazoa</taxon>
        <taxon>Ecdysozoa</taxon>
        <taxon>Arthropoda</taxon>
        <taxon>Crustacea</taxon>
        <taxon>Multicrustacea</taxon>
        <taxon>Hexanauplia</taxon>
        <taxon>Copepoda</taxon>
        <taxon>Siphonostomatoida</taxon>
        <taxon>Caligidae</taxon>
        <taxon>Lepeophtheirus</taxon>
    </lineage>
</organism>
<name>A0A0K2UPP9_LEPSM</name>
<protein>
    <submittedName>
        <fullName evidence="1">Uncharacterized protein</fullName>
    </submittedName>
</protein>
<accession>A0A0K2UPP9</accession>
<dbReference type="AlphaFoldDB" id="A0A0K2UPP9"/>